<evidence type="ECO:0000256" key="2">
    <source>
        <dbReference type="ARBA" id="ARBA00023015"/>
    </source>
</evidence>
<keyword evidence="5" id="KW-0175">Coiled coil</keyword>
<keyword evidence="8" id="KW-1185">Reference proteome</keyword>
<evidence type="ECO:0000256" key="4">
    <source>
        <dbReference type="ARBA" id="ARBA00023242"/>
    </source>
</evidence>
<dbReference type="InterPro" id="IPR015660">
    <property type="entry name" value="MASH1/Ascl1a-like"/>
</dbReference>
<dbReference type="InParanoid" id="A0A1Q3C529"/>
<dbReference type="GO" id="GO:0000981">
    <property type="term" value="F:DNA-binding transcription factor activity, RNA polymerase II-specific"/>
    <property type="evidence" value="ECO:0007669"/>
    <property type="project" value="TreeGrafter"/>
</dbReference>
<protein>
    <submittedName>
        <fullName evidence="7">HLH domain-containing protein</fullName>
    </submittedName>
</protein>
<dbReference type="EMBL" id="BDDD01001333">
    <property type="protein sequence ID" value="GAV75221.1"/>
    <property type="molecule type" value="Genomic_DNA"/>
</dbReference>
<feature type="coiled-coil region" evidence="5">
    <location>
        <begin position="62"/>
        <end position="89"/>
    </location>
</feature>
<dbReference type="Gene3D" id="4.10.280.10">
    <property type="entry name" value="Helix-loop-helix DNA-binding domain"/>
    <property type="match status" value="1"/>
</dbReference>
<dbReference type="Pfam" id="PF00010">
    <property type="entry name" value="HLH"/>
    <property type="match status" value="1"/>
</dbReference>
<dbReference type="InterPro" id="IPR011598">
    <property type="entry name" value="bHLH_dom"/>
</dbReference>
<feature type="domain" description="BHLH" evidence="6">
    <location>
        <begin position="9"/>
        <end position="65"/>
    </location>
</feature>
<reference evidence="8" key="1">
    <citation type="submission" date="2016-04" db="EMBL/GenBank/DDBJ databases">
        <title>Cephalotus genome sequencing.</title>
        <authorList>
            <person name="Fukushima K."/>
            <person name="Hasebe M."/>
            <person name="Fang X."/>
        </authorList>
    </citation>
    <scope>NUCLEOTIDE SEQUENCE [LARGE SCALE GENOMIC DNA]</scope>
    <source>
        <strain evidence="8">cv. St1</strain>
    </source>
</reference>
<dbReference type="Proteomes" id="UP000187406">
    <property type="component" value="Unassembled WGS sequence"/>
</dbReference>
<proteinExistence type="predicted"/>
<evidence type="ECO:0000313" key="8">
    <source>
        <dbReference type="Proteomes" id="UP000187406"/>
    </source>
</evidence>
<gene>
    <name evidence="7" type="ORF">CFOL_v3_18700</name>
</gene>
<evidence type="ECO:0000256" key="3">
    <source>
        <dbReference type="ARBA" id="ARBA00023163"/>
    </source>
</evidence>
<evidence type="ECO:0000256" key="5">
    <source>
        <dbReference type="SAM" id="Coils"/>
    </source>
</evidence>
<keyword evidence="4" id="KW-0539">Nucleus</keyword>
<keyword evidence="2" id="KW-0805">Transcription regulation</keyword>
<keyword evidence="3" id="KW-0804">Transcription</keyword>
<sequence>MKKSSSSSSLKIDRKTVERNRRNRMKGLCFNLASLIPPQHFKDAKKEMISQQDQLDYAASYIKQQKERVEILRERKEQLQRALGTQSNEMDSMTVGSRSPLYFELKDLGSSIEVTFVSKLKKNFMLYQVISILQEEGSEVVSANFSTVGDKIFHSLHAQVRTHSLYE</sequence>
<evidence type="ECO:0000313" key="7">
    <source>
        <dbReference type="EMBL" id="GAV75221.1"/>
    </source>
</evidence>
<organism evidence="7 8">
    <name type="scientific">Cephalotus follicularis</name>
    <name type="common">Albany pitcher plant</name>
    <dbReference type="NCBI Taxonomy" id="3775"/>
    <lineage>
        <taxon>Eukaryota</taxon>
        <taxon>Viridiplantae</taxon>
        <taxon>Streptophyta</taxon>
        <taxon>Embryophyta</taxon>
        <taxon>Tracheophyta</taxon>
        <taxon>Spermatophyta</taxon>
        <taxon>Magnoliopsida</taxon>
        <taxon>eudicotyledons</taxon>
        <taxon>Gunneridae</taxon>
        <taxon>Pentapetalae</taxon>
        <taxon>rosids</taxon>
        <taxon>fabids</taxon>
        <taxon>Oxalidales</taxon>
        <taxon>Cephalotaceae</taxon>
        <taxon>Cephalotus</taxon>
    </lineage>
</organism>
<dbReference type="GO" id="GO:0090575">
    <property type="term" value="C:RNA polymerase II transcription regulator complex"/>
    <property type="evidence" value="ECO:0007669"/>
    <property type="project" value="TreeGrafter"/>
</dbReference>
<evidence type="ECO:0000256" key="1">
    <source>
        <dbReference type="ARBA" id="ARBA00004123"/>
    </source>
</evidence>
<dbReference type="PANTHER" id="PTHR13935:SF46">
    <property type="entry name" value="TRANSCRIPTION FACTOR BHLH167-RELATED"/>
    <property type="match status" value="1"/>
</dbReference>
<dbReference type="SUPFAM" id="SSF47459">
    <property type="entry name" value="HLH, helix-loop-helix DNA-binding domain"/>
    <property type="match status" value="1"/>
</dbReference>
<dbReference type="GO" id="GO:0000977">
    <property type="term" value="F:RNA polymerase II transcription regulatory region sequence-specific DNA binding"/>
    <property type="evidence" value="ECO:0007669"/>
    <property type="project" value="TreeGrafter"/>
</dbReference>
<evidence type="ECO:0000259" key="6">
    <source>
        <dbReference type="PROSITE" id="PS50888"/>
    </source>
</evidence>
<dbReference type="GO" id="GO:0046983">
    <property type="term" value="F:protein dimerization activity"/>
    <property type="evidence" value="ECO:0007669"/>
    <property type="project" value="InterPro"/>
</dbReference>
<comment type="subcellular location">
    <subcellularLocation>
        <location evidence="1">Nucleus</location>
    </subcellularLocation>
</comment>
<dbReference type="PROSITE" id="PS50888">
    <property type="entry name" value="BHLH"/>
    <property type="match status" value="1"/>
</dbReference>
<dbReference type="PANTHER" id="PTHR13935">
    <property type="entry name" value="ACHAETE-SCUTE TRANSCRIPTION FACTOR-RELATED"/>
    <property type="match status" value="1"/>
</dbReference>
<dbReference type="AlphaFoldDB" id="A0A1Q3C529"/>
<dbReference type="InterPro" id="IPR036638">
    <property type="entry name" value="HLH_DNA-bd_sf"/>
</dbReference>
<name>A0A1Q3C529_CEPFO</name>
<dbReference type="STRING" id="3775.A0A1Q3C529"/>
<dbReference type="FunCoup" id="A0A1Q3C529">
    <property type="interactions" value="138"/>
</dbReference>
<dbReference type="OrthoDB" id="1870484at2759"/>
<comment type="caution">
    <text evidence="7">The sequence shown here is derived from an EMBL/GenBank/DDBJ whole genome shotgun (WGS) entry which is preliminary data.</text>
</comment>
<accession>A0A1Q3C529</accession>